<protein>
    <submittedName>
        <fullName evidence="1">Uncharacterized protein</fullName>
    </submittedName>
</protein>
<organism evidence="1 2">
    <name type="scientific">Candidatus Colwellbacteria bacterium GWA2_46_10</name>
    <dbReference type="NCBI Taxonomy" id="1797684"/>
    <lineage>
        <taxon>Bacteria</taxon>
        <taxon>Candidatus Colwelliibacteriota</taxon>
    </lineage>
</organism>
<dbReference type="AlphaFoldDB" id="A0A1G1YVU3"/>
<comment type="caution">
    <text evidence="1">The sequence shown here is derived from an EMBL/GenBank/DDBJ whole genome shotgun (WGS) entry which is preliminary data.</text>
</comment>
<name>A0A1G1YVU3_9BACT</name>
<evidence type="ECO:0000313" key="1">
    <source>
        <dbReference type="EMBL" id="OGY56503.1"/>
    </source>
</evidence>
<proteinExistence type="predicted"/>
<dbReference type="EMBL" id="MHIS01000014">
    <property type="protein sequence ID" value="OGY56503.1"/>
    <property type="molecule type" value="Genomic_DNA"/>
</dbReference>
<reference evidence="1 2" key="1">
    <citation type="journal article" date="2016" name="Nat. Commun.">
        <title>Thousands of microbial genomes shed light on interconnected biogeochemical processes in an aquifer system.</title>
        <authorList>
            <person name="Anantharaman K."/>
            <person name="Brown C.T."/>
            <person name="Hug L.A."/>
            <person name="Sharon I."/>
            <person name="Castelle C.J."/>
            <person name="Probst A.J."/>
            <person name="Thomas B.C."/>
            <person name="Singh A."/>
            <person name="Wilkins M.J."/>
            <person name="Karaoz U."/>
            <person name="Brodie E.L."/>
            <person name="Williams K.H."/>
            <person name="Hubbard S.S."/>
            <person name="Banfield J.F."/>
        </authorList>
    </citation>
    <scope>NUCLEOTIDE SEQUENCE [LARGE SCALE GENOMIC DNA]</scope>
</reference>
<sequence length="234" mass="28119">MKPPHVTYKYDLERDIDDIEIGLDTIRNGRQPDNELALLMGQYGENPSREDIKKYLKVRWENNESIKEVVIKQLQEYWDSIEEIYFKHLADRMQLESYYNIEELTGYLSTRHGSGYKHEENWFAVSAHKGTLGNSLTAMHEMMHIFFHKQWWQFCKDQGVEDKNIWDIKEAVTVLLNLWFKYQIVDIDMGYPEHAQFRKNIKEWFLEIKDFKTTLTKACEYINTHKTESPPWVK</sequence>
<accession>A0A1G1YVU3</accession>
<gene>
    <name evidence="1" type="ORF">A2119_00225</name>
</gene>
<evidence type="ECO:0000313" key="2">
    <source>
        <dbReference type="Proteomes" id="UP000178179"/>
    </source>
</evidence>
<dbReference type="Proteomes" id="UP000178179">
    <property type="component" value="Unassembled WGS sequence"/>
</dbReference>